<feature type="short sequence motif" description="'KMSKS' region" evidence="12">
    <location>
        <begin position="269"/>
        <end position="273"/>
    </location>
</feature>
<keyword evidence="15" id="KW-1185">Reference proteome</keyword>
<reference evidence="15" key="1">
    <citation type="journal article" date="2019" name="Int. J. Syst. Evol. Microbiol.">
        <title>The Global Catalogue of Microorganisms (GCM) 10K type strain sequencing project: providing services to taxonomists for standard genome sequencing and annotation.</title>
        <authorList>
            <consortium name="The Broad Institute Genomics Platform"/>
            <consortium name="The Broad Institute Genome Sequencing Center for Infectious Disease"/>
            <person name="Wu L."/>
            <person name="Ma J."/>
        </authorList>
    </citation>
    <scope>NUCLEOTIDE SEQUENCE [LARGE SCALE GENOMIC DNA]</scope>
    <source>
        <strain evidence="15">KCTC 33576</strain>
    </source>
</reference>
<comment type="catalytic activity">
    <reaction evidence="11 12">
        <text>tRNA(Cys) + L-cysteine + ATP = L-cysteinyl-tRNA(Cys) + AMP + diphosphate</text>
        <dbReference type="Rhea" id="RHEA:17773"/>
        <dbReference type="Rhea" id="RHEA-COMP:9661"/>
        <dbReference type="Rhea" id="RHEA-COMP:9679"/>
        <dbReference type="ChEBI" id="CHEBI:30616"/>
        <dbReference type="ChEBI" id="CHEBI:33019"/>
        <dbReference type="ChEBI" id="CHEBI:35235"/>
        <dbReference type="ChEBI" id="CHEBI:78442"/>
        <dbReference type="ChEBI" id="CHEBI:78517"/>
        <dbReference type="ChEBI" id="CHEBI:456215"/>
        <dbReference type="EC" id="6.1.1.16"/>
    </reaction>
</comment>
<keyword evidence="3 12" id="KW-0963">Cytoplasm</keyword>
<dbReference type="SUPFAM" id="SSF47323">
    <property type="entry name" value="Anticodon-binding domain of a subclass of class I aminoacyl-tRNA synthetases"/>
    <property type="match status" value="1"/>
</dbReference>
<comment type="caution">
    <text evidence="14">The sequence shown here is derived from an EMBL/GenBank/DDBJ whole genome shotgun (WGS) entry which is preliminary data.</text>
</comment>
<dbReference type="EMBL" id="JBHUOP010000006">
    <property type="protein sequence ID" value="MFD2841459.1"/>
    <property type="molecule type" value="Genomic_DNA"/>
</dbReference>
<evidence type="ECO:0000313" key="14">
    <source>
        <dbReference type="EMBL" id="MFD2841459.1"/>
    </source>
</evidence>
<feature type="binding site" evidence="12">
    <location>
        <position position="29"/>
    </location>
    <ligand>
        <name>Zn(2+)</name>
        <dbReference type="ChEBI" id="CHEBI:29105"/>
    </ligand>
</feature>
<evidence type="ECO:0000256" key="9">
    <source>
        <dbReference type="ARBA" id="ARBA00022917"/>
    </source>
</evidence>
<comment type="subcellular location">
    <subcellularLocation>
        <location evidence="12">Cytoplasm</location>
    </subcellularLocation>
</comment>
<dbReference type="Proteomes" id="UP001597391">
    <property type="component" value="Unassembled WGS sequence"/>
</dbReference>
<evidence type="ECO:0000256" key="2">
    <source>
        <dbReference type="ARBA" id="ARBA00011245"/>
    </source>
</evidence>
<dbReference type="CDD" id="cd00672">
    <property type="entry name" value="CysRS_core"/>
    <property type="match status" value="1"/>
</dbReference>
<dbReference type="Gene3D" id="3.40.50.620">
    <property type="entry name" value="HUPs"/>
    <property type="match status" value="1"/>
</dbReference>
<dbReference type="RefSeq" id="WP_377467470.1">
    <property type="nucleotide sequence ID" value="NZ_JBHUOP010000006.1"/>
</dbReference>
<evidence type="ECO:0000259" key="13">
    <source>
        <dbReference type="SMART" id="SM00840"/>
    </source>
</evidence>
<dbReference type="NCBIfam" id="TIGR00435">
    <property type="entry name" value="cysS"/>
    <property type="match status" value="1"/>
</dbReference>
<feature type="binding site" evidence="12">
    <location>
        <position position="213"/>
    </location>
    <ligand>
        <name>Zn(2+)</name>
        <dbReference type="ChEBI" id="CHEBI:29105"/>
    </ligand>
</feature>
<dbReference type="GO" id="GO:0004817">
    <property type="term" value="F:cysteine-tRNA ligase activity"/>
    <property type="evidence" value="ECO:0007669"/>
    <property type="project" value="UniProtKB-EC"/>
</dbReference>
<dbReference type="InterPro" id="IPR015273">
    <property type="entry name" value="Cys-tRNA-synt_Ia_DALR"/>
</dbReference>
<dbReference type="InterPro" id="IPR014729">
    <property type="entry name" value="Rossmann-like_a/b/a_fold"/>
</dbReference>
<dbReference type="SUPFAM" id="SSF52374">
    <property type="entry name" value="Nucleotidylyl transferase"/>
    <property type="match status" value="1"/>
</dbReference>
<dbReference type="Gene3D" id="1.20.120.1910">
    <property type="entry name" value="Cysteine-tRNA ligase, C-terminal anti-codon recognition domain"/>
    <property type="match status" value="1"/>
</dbReference>
<sequence length="476" mass="52552">MTLRLFDTATRQVRDFQPRVPGQVGMYVCGATVQAAPHIGHMRSAVAFDVLVRWLRRTGLNVTYIRNVTDIDDKILAKSEAADQPWWAWAALHERKFTDAYDALGNLLPTYEPRATGHMTDMIELMDRLVERGHAYQAGEGNVYFDTRSWDAYGQLTNQQIEDALPSEDTDEETLKRDARDFALWKAAKAGEPETARWNTPYGPGRPGWHLECSAMAKRYLGEAFDIHGGGLDLRFPHHENEQAQSKAAGYEFANYWMHSAWVTQGGTKMSKSLGNGLLVSEVLKAAPAVALRYALATVHYRSMLEWTTASEETAVGTLEEGAAAWERFAGFYARATEKVGEIPADEVAQATLPQAFIDAMNDDLNVSVGLASVHEHLKAGNSALASGDLDAVREHLLVFRAMLDVFGLDPAAWQQASGDNRERKALDVLVAAHIENRAQARKDRDFATADSIRDTLADAGIVVEDSASGARWSLG</sequence>
<dbReference type="Pfam" id="PF23493">
    <property type="entry name" value="CysS_C"/>
    <property type="match status" value="1"/>
</dbReference>
<dbReference type="PRINTS" id="PR00983">
    <property type="entry name" value="TRNASYNTHCYS"/>
</dbReference>
<gene>
    <name evidence="12 14" type="primary">cysS</name>
    <name evidence="14" type="ORF">ACFSYH_12910</name>
</gene>
<dbReference type="Pfam" id="PF09190">
    <property type="entry name" value="DALR_2"/>
    <property type="match status" value="1"/>
</dbReference>
<evidence type="ECO:0000313" key="15">
    <source>
        <dbReference type="Proteomes" id="UP001597391"/>
    </source>
</evidence>
<dbReference type="HAMAP" id="MF_00041">
    <property type="entry name" value="Cys_tRNA_synth"/>
    <property type="match status" value="1"/>
</dbReference>
<feature type="binding site" evidence="12">
    <location>
        <position position="238"/>
    </location>
    <ligand>
        <name>Zn(2+)</name>
        <dbReference type="ChEBI" id="CHEBI:29105"/>
    </ligand>
</feature>
<dbReference type="PANTHER" id="PTHR10890">
    <property type="entry name" value="CYSTEINYL-TRNA SYNTHETASE"/>
    <property type="match status" value="1"/>
</dbReference>
<name>A0ABW5XID2_9MICO</name>
<dbReference type="Pfam" id="PF01406">
    <property type="entry name" value="tRNA-synt_1e"/>
    <property type="match status" value="1"/>
</dbReference>
<comment type="cofactor">
    <cofactor evidence="12">
        <name>Zn(2+)</name>
        <dbReference type="ChEBI" id="CHEBI:29105"/>
    </cofactor>
    <text evidence="12">Binds 1 zinc ion per subunit.</text>
</comment>
<dbReference type="InterPro" id="IPR015803">
    <property type="entry name" value="Cys-tRNA-ligase"/>
</dbReference>
<keyword evidence="9 12" id="KW-0648">Protein biosynthesis</keyword>
<keyword evidence="5 12" id="KW-0479">Metal-binding</keyword>
<feature type="binding site" evidence="12">
    <location>
        <position position="272"/>
    </location>
    <ligand>
        <name>ATP</name>
        <dbReference type="ChEBI" id="CHEBI:30616"/>
    </ligand>
</feature>
<comment type="similarity">
    <text evidence="1 12">Belongs to the class-I aminoacyl-tRNA synthetase family.</text>
</comment>
<evidence type="ECO:0000256" key="5">
    <source>
        <dbReference type="ARBA" id="ARBA00022723"/>
    </source>
</evidence>
<comment type="subunit">
    <text evidence="2 12">Monomer.</text>
</comment>
<evidence type="ECO:0000256" key="6">
    <source>
        <dbReference type="ARBA" id="ARBA00022741"/>
    </source>
</evidence>
<accession>A0ABW5XID2</accession>
<dbReference type="InterPro" id="IPR032678">
    <property type="entry name" value="tRNA-synt_1_cat_dom"/>
</dbReference>
<keyword evidence="10 12" id="KW-0030">Aminoacyl-tRNA synthetase</keyword>
<dbReference type="InterPro" id="IPR056411">
    <property type="entry name" value="CysS_C"/>
</dbReference>
<keyword evidence="8 12" id="KW-0067">ATP-binding</keyword>
<evidence type="ECO:0000256" key="11">
    <source>
        <dbReference type="ARBA" id="ARBA00047398"/>
    </source>
</evidence>
<proteinExistence type="inferred from homology"/>
<evidence type="ECO:0000256" key="4">
    <source>
        <dbReference type="ARBA" id="ARBA00022598"/>
    </source>
</evidence>
<protein>
    <recommendedName>
        <fullName evidence="12">Cysteine--tRNA ligase</fullName>
        <ecNumber evidence="12">6.1.1.16</ecNumber>
    </recommendedName>
    <alternativeName>
        <fullName evidence="12">Cysteinyl-tRNA synthetase</fullName>
        <shortName evidence="12">CysRS</shortName>
    </alternativeName>
</protein>
<dbReference type="InterPro" id="IPR024909">
    <property type="entry name" value="Cys-tRNA/MSH_ligase"/>
</dbReference>
<evidence type="ECO:0000256" key="12">
    <source>
        <dbReference type="HAMAP-Rule" id="MF_00041"/>
    </source>
</evidence>
<dbReference type="PANTHER" id="PTHR10890:SF30">
    <property type="entry name" value="CYSTEINE--TRNA LIGASE"/>
    <property type="match status" value="1"/>
</dbReference>
<feature type="binding site" evidence="12">
    <location>
        <position position="242"/>
    </location>
    <ligand>
        <name>Zn(2+)</name>
        <dbReference type="ChEBI" id="CHEBI:29105"/>
    </ligand>
</feature>
<evidence type="ECO:0000256" key="3">
    <source>
        <dbReference type="ARBA" id="ARBA00022490"/>
    </source>
</evidence>
<dbReference type="SMART" id="SM00840">
    <property type="entry name" value="DALR_2"/>
    <property type="match status" value="1"/>
</dbReference>
<feature type="short sequence motif" description="'HIGH' region" evidence="12">
    <location>
        <begin position="31"/>
        <end position="41"/>
    </location>
</feature>
<keyword evidence="6 12" id="KW-0547">Nucleotide-binding</keyword>
<evidence type="ECO:0000256" key="1">
    <source>
        <dbReference type="ARBA" id="ARBA00005594"/>
    </source>
</evidence>
<evidence type="ECO:0000256" key="8">
    <source>
        <dbReference type="ARBA" id="ARBA00022840"/>
    </source>
</evidence>
<organism evidence="14 15">
    <name type="scientific">Populibacterium corticicola</name>
    <dbReference type="NCBI Taxonomy" id="1812826"/>
    <lineage>
        <taxon>Bacteria</taxon>
        <taxon>Bacillati</taxon>
        <taxon>Actinomycetota</taxon>
        <taxon>Actinomycetes</taxon>
        <taxon>Micrococcales</taxon>
        <taxon>Jonesiaceae</taxon>
        <taxon>Populibacterium</taxon>
    </lineage>
</organism>
<keyword evidence="4 12" id="KW-0436">Ligase</keyword>
<evidence type="ECO:0000256" key="7">
    <source>
        <dbReference type="ARBA" id="ARBA00022833"/>
    </source>
</evidence>
<evidence type="ECO:0000256" key="10">
    <source>
        <dbReference type="ARBA" id="ARBA00023146"/>
    </source>
</evidence>
<dbReference type="EC" id="6.1.1.16" evidence="12"/>
<feature type="domain" description="Cysteinyl-tRNA synthetase class Ia DALR" evidence="13">
    <location>
        <begin position="356"/>
        <end position="415"/>
    </location>
</feature>
<dbReference type="InterPro" id="IPR009080">
    <property type="entry name" value="tRNAsynth_Ia_anticodon-bd"/>
</dbReference>
<keyword evidence="7 12" id="KW-0862">Zinc</keyword>